<proteinExistence type="predicted"/>
<name>A0A9E7HFZ5_9LILI</name>
<accession>A0A9E7HFZ5</accession>
<dbReference type="AlphaFoldDB" id="A0A9E7HFZ5"/>
<dbReference type="EMBL" id="CP097510">
    <property type="protein sequence ID" value="URE33809.1"/>
    <property type="molecule type" value="Genomic_DNA"/>
</dbReference>
<evidence type="ECO:0000313" key="1">
    <source>
        <dbReference type="EMBL" id="URE33809.1"/>
    </source>
</evidence>
<organism evidence="1 2">
    <name type="scientific">Musa troglodytarum</name>
    <name type="common">fe'i banana</name>
    <dbReference type="NCBI Taxonomy" id="320322"/>
    <lineage>
        <taxon>Eukaryota</taxon>
        <taxon>Viridiplantae</taxon>
        <taxon>Streptophyta</taxon>
        <taxon>Embryophyta</taxon>
        <taxon>Tracheophyta</taxon>
        <taxon>Spermatophyta</taxon>
        <taxon>Magnoliopsida</taxon>
        <taxon>Liliopsida</taxon>
        <taxon>Zingiberales</taxon>
        <taxon>Musaceae</taxon>
        <taxon>Musa</taxon>
    </lineage>
</organism>
<sequence length="155" mass="16713">MVGRGNSTCPHANEKWLLDLESPPCTALFPVIITNTCRFGCRREAAYGDRFHLLSCSHGTVRAVLGSEISSCCLQPTGESCVRGLSFGSPPRTLQAISSAMDLEEEEEDDDAAAASEASRLISGIRADSLGWMSPTRCHAGSTEPLFLLFLIIHL</sequence>
<protein>
    <submittedName>
        <fullName evidence="1">Uncharacterized protein</fullName>
    </submittedName>
</protein>
<evidence type="ECO:0000313" key="2">
    <source>
        <dbReference type="Proteomes" id="UP001055439"/>
    </source>
</evidence>
<gene>
    <name evidence="1" type="ORF">MUK42_35029</name>
</gene>
<reference evidence="1" key="1">
    <citation type="submission" date="2022-05" db="EMBL/GenBank/DDBJ databases">
        <title>The Musa troglodytarum L. genome provides insights into the mechanism of non-climacteric behaviour and enrichment of carotenoids.</title>
        <authorList>
            <person name="Wang J."/>
        </authorList>
    </citation>
    <scope>NUCLEOTIDE SEQUENCE</scope>
    <source>
        <tissue evidence="1">Leaf</tissue>
    </source>
</reference>
<keyword evidence="2" id="KW-1185">Reference proteome</keyword>
<dbReference type="Proteomes" id="UP001055439">
    <property type="component" value="Chromosome 8"/>
</dbReference>